<dbReference type="AlphaFoldDB" id="A0A8J2L6Z6"/>
<sequence>AEKNEFPWQAALVYRNTRIPFCGGTLLNNLYILTAAHCVLNMPKILLATAYDVETNPEEFLLDNDFQVLLNAHDLTPFDNKSSVKLYRRLVLDSWDLDQDDNEMDFEEGTMRLNVEKRIFHQEFVKEYRKL</sequence>
<reference evidence="4" key="1">
    <citation type="submission" date="2021-06" db="EMBL/GenBank/DDBJ databases">
        <authorList>
            <person name="Hodson N. C."/>
            <person name="Mongue J. A."/>
            <person name="Jaron S. K."/>
        </authorList>
    </citation>
    <scope>NUCLEOTIDE SEQUENCE</scope>
</reference>
<name>A0A8J2L6Z6_9HEXA</name>
<feature type="domain" description="Peptidase S1" evidence="3">
    <location>
        <begin position="2"/>
        <end position="54"/>
    </location>
</feature>
<gene>
    <name evidence="4" type="ORF">AFUS01_LOCUS39588</name>
</gene>
<dbReference type="Pfam" id="PF00089">
    <property type="entry name" value="Trypsin"/>
    <property type="match status" value="1"/>
</dbReference>
<dbReference type="GO" id="GO:0004252">
    <property type="term" value="F:serine-type endopeptidase activity"/>
    <property type="evidence" value="ECO:0007669"/>
    <property type="project" value="InterPro"/>
</dbReference>
<evidence type="ECO:0000256" key="1">
    <source>
        <dbReference type="ARBA" id="ARBA00023157"/>
    </source>
</evidence>
<dbReference type="InterPro" id="IPR018114">
    <property type="entry name" value="TRYPSIN_HIS"/>
</dbReference>
<keyword evidence="5" id="KW-1185">Reference proteome</keyword>
<protein>
    <recommendedName>
        <fullName evidence="3">Peptidase S1 domain-containing protein</fullName>
    </recommendedName>
</protein>
<proteinExistence type="inferred from homology"/>
<dbReference type="OrthoDB" id="10051896at2759"/>
<organism evidence="4 5">
    <name type="scientific">Allacma fusca</name>
    <dbReference type="NCBI Taxonomy" id="39272"/>
    <lineage>
        <taxon>Eukaryota</taxon>
        <taxon>Metazoa</taxon>
        <taxon>Ecdysozoa</taxon>
        <taxon>Arthropoda</taxon>
        <taxon>Hexapoda</taxon>
        <taxon>Collembola</taxon>
        <taxon>Symphypleona</taxon>
        <taxon>Sminthuridae</taxon>
        <taxon>Allacma</taxon>
    </lineage>
</organism>
<dbReference type="PANTHER" id="PTHR24256">
    <property type="entry name" value="TRYPTASE-RELATED"/>
    <property type="match status" value="1"/>
</dbReference>
<dbReference type="InterPro" id="IPR051487">
    <property type="entry name" value="Ser/Thr_Proteases_Immune/Dev"/>
</dbReference>
<dbReference type="GO" id="GO:0006508">
    <property type="term" value="P:proteolysis"/>
    <property type="evidence" value="ECO:0007669"/>
    <property type="project" value="InterPro"/>
</dbReference>
<evidence type="ECO:0000259" key="3">
    <source>
        <dbReference type="Pfam" id="PF00089"/>
    </source>
</evidence>
<dbReference type="EMBL" id="CAJVCH010552711">
    <property type="protein sequence ID" value="CAG7829743.1"/>
    <property type="molecule type" value="Genomic_DNA"/>
</dbReference>
<feature type="non-terminal residue" evidence="4">
    <location>
        <position position="1"/>
    </location>
</feature>
<comment type="similarity">
    <text evidence="2">Belongs to the peptidase S1 family. CLIP subfamily.</text>
</comment>
<dbReference type="InterPro" id="IPR001254">
    <property type="entry name" value="Trypsin_dom"/>
</dbReference>
<evidence type="ECO:0000313" key="5">
    <source>
        <dbReference type="Proteomes" id="UP000708208"/>
    </source>
</evidence>
<evidence type="ECO:0000313" key="4">
    <source>
        <dbReference type="EMBL" id="CAG7829743.1"/>
    </source>
</evidence>
<evidence type="ECO:0000256" key="2">
    <source>
        <dbReference type="ARBA" id="ARBA00024195"/>
    </source>
</evidence>
<dbReference type="PROSITE" id="PS00134">
    <property type="entry name" value="TRYPSIN_HIS"/>
    <property type="match status" value="1"/>
</dbReference>
<keyword evidence="1" id="KW-1015">Disulfide bond</keyword>
<comment type="caution">
    <text evidence="4">The sequence shown here is derived from an EMBL/GenBank/DDBJ whole genome shotgun (WGS) entry which is preliminary data.</text>
</comment>
<dbReference type="Proteomes" id="UP000708208">
    <property type="component" value="Unassembled WGS sequence"/>
</dbReference>
<accession>A0A8J2L6Z6</accession>
<feature type="non-terminal residue" evidence="4">
    <location>
        <position position="131"/>
    </location>
</feature>